<name>W7TU38_9STRA</name>
<dbReference type="Proteomes" id="UP000019335">
    <property type="component" value="Chromosome 14"/>
</dbReference>
<keyword evidence="1" id="KW-1133">Transmembrane helix</keyword>
<protein>
    <submittedName>
        <fullName evidence="2">Uncharacterized protein</fullName>
    </submittedName>
</protein>
<gene>
    <name evidence="2" type="ORF">Naga_100660g1</name>
</gene>
<sequence length="239" mass="26047">MSLYCHAGQAPGPSSYCLPLPPPSLLFVPPPVMRTSVPSRFPRPLKMKMRDSPRQKHAQWKEDEMELWKARRGISRSFLKPVGMLTRRRDRLTRARMAKGLDPTGGKKEEVKNAVVATALLVAVVTAVARLGGRAAVMSMMGLDILADAGVTGKLTSVLDMVEGMGKAERLLIFFSLWVVAKNLCLDGLALVLGLSSGILFGGVWEGALSSTVCATGASFIGFMLARTYLREQVRKREC</sequence>
<accession>W7TU38</accession>
<dbReference type="AlphaFoldDB" id="W7TU38"/>
<feature type="transmembrane region" description="Helical" evidence="1">
    <location>
        <begin position="207"/>
        <end position="230"/>
    </location>
</feature>
<dbReference type="EMBL" id="AZIL01001362">
    <property type="protein sequence ID" value="EWM24111.1"/>
    <property type="molecule type" value="Genomic_DNA"/>
</dbReference>
<evidence type="ECO:0000313" key="3">
    <source>
        <dbReference type="Proteomes" id="UP000019335"/>
    </source>
</evidence>
<proteinExistence type="predicted"/>
<dbReference type="OrthoDB" id="166803at2759"/>
<keyword evidence="3" id="KW-1185">Reference proteome</keyword>
<dbReference type="InterPro" id="IPR053240">
    <property type="entry name" value="VTT_domain"/>
</dbReference>
<dbReference type="PANTHER" id="PTHR46826:SF1">
    <property type="entry name" value="TVP38_TMEM64 FAMILY MEMBRANE PROTEIN YDJX"/>
    <property type="match status" value="1"/>
</dbReference>
<reference evidence="2 3" key="1">
    <citation type="journal article" date="2014" name="Mol. Plant">
        <title>Chromosome Scale Genome Assembly and Transcriptome Profiling of Nannochloropsis gaditana in Nitrogen Depletion.</title>
        <authorList>
            <person name="Corteggiani Carpinelli E."/>
            <person name="Telatin A."/>
            <person name="Vitulo N."/>
            <person name="Forcato C."/>
            <person name="D'Angelo M."/>
            <person name="Schiavon R."/>
            <person name="Vezzi A."/>
            <person name="Giacometti G.M."/>
            <person name="Morosinotto T."/>
            <person name="Valle G."/>
        </authorList>
    </citation>
    <scope>NUCLEOTIDE SEQUENCE [LARGE SCALE GENOMIC DNA]</scope>
    <source>
        <strain evidence="2 3">B-31</strain>
    </source>
</reference>
<feature type="transmembrane region" description="Helical" evidence="1">
    <location>
        <begin position="114"/>
        <end position="133"/>
    </location>
</feature>
<evidence type="ECO:0000313" key="2">
    <source>
        <dbReference type="EMBL" id="EWM24111.1"/>
    </source>
</evidence>
<feature type="transmembrane region" description="Helical" evidence="1">
    <location>
        <begin position="171"/>
        <end position="195"/>
    </location>
</feature>
<evidence type="ECO:0000256" key="1">
    <source>
        <dbReference type="SAM" id="Phobius"/>
    </source>
</evidence>
<keyword evidence="1" id="KW-0472">Membrane</keyword>
<keyword evidence="1" id="KW-0812">Transmembrane</keyword>
<organism evidence="2 3">
    <name type="scientific">Nannochloropsis gaditana</name>
    <dbReference type="NCBI Taxonomy" id="72520"/>
    <lineage>
        <taxon>Eukaryota</taxon>
        <taxon>Sar</taxon>
        <taxon>Stramenopiles</taxon>
        <taxon>Ochrophyta</taxon>
        <taxon>Eustigmatophyceae</taxon>
        <taxon>Eustigmatales</taxon>
        <taxon>Monodopsidaceae</taxon>
        <taxon>Nannochloropsis</taxon>
    </lineage>
</organism>
<dbReference type="PANTHER" id="PTHR46826">
    <property type="match status" value="1"/>
</dbReference>
<comment type="caution">
    <text evidence="2">The sequence shown here is derived from an EMBL/GenBank/DDBJ whole genome shotgun (WGS) entry which is preliminary data.</text>
</comment>